<name>A0A0N8NY04_PSEFL</name>
<reference evidence="2 3" key="1">
    <citation type="submission" date="2015-09" db="EMBL/GenBank/DDBJ databases">
        <authorList>
            <consortium name="Swine Surveillance"/>
        </authorList>
    </citation>
    <scope>NUCLEOTIDE SEQUENCE [LARGE SCALE GENOMIC DNA]</scope>
    <source>
        <strain evidence="2 3">S613</strain>
    </source>
</reference>
<feature type="region of interest" description="Disordered" evidence="1">
    <location>
        <begin position="1"/>
        <end position="43"/>
    </location>
</feature>
<protein>
    <submittedName>
        <fullName evidence="2">Uncharacterized protein</fullName>
    </submittedName>
</protein>
<sequence>MCPRQSSFHTTRVPPSRKAFKQDANPRRSSFSRGQILIKKCRSDPGGDQSIMLQIGGLLSVRLRYPHKPELISSSLAISRVETLGLPF</sequence>
<evidence type="ECO:0000256" key="1">
    <source>
        <dbReference type="SAM" id="MobiDB-lite"/>
    </source>
</evidence>
<dbReference type="Proteomes" id="UP000050349">
    <property type="component" value="Unassembled WGS sequence"/>
</dbReference>
<dbReference type="AlphaFoldDB" id="A0A0N8NY04"/>
<dbReference type="EMBL" id="LJXB01000050">
    <property type="protein sequence ID" value="KPU61649.1"/>
    <property type="molecule type" value="Genomic_DNA"/>
</dbReference>
<proteinExistence type="predicted"/>
<gene>
    <name evidence="2" type="ORF">AN403_5710</name>
</gene>
<accession>A0A0N8NY04</accession>
<organism evidence="2 3">
    <name type="scientific">Pseudomonas fluorescens</name>
    <dbReference type="NCBI Taxonomy" id="294"/>
    <lineage>
        <taxon>Bacteria</taxon>
        <taxon>Pseudomonadati</taxon>
        <taxon>Pseudomonadota</taxon>
        <taxon>Gammaproteobacteria</taxon>
        <taxon>Pseudomonadales</taxon>
        <taxon>Pseudomonadaceae</taxon>
        <taxon>Pseudomonas</taxon>
    </lineage>
</organism>
<evidence type="ECO:0000313" key="2">
    <source>
        <dbReference type="EMBL" id="KPU61649.1"/>
    </source>
</evidence>
<comment type="caution">
    <text evidence="2">The sequence shown here is derived from an EMBL/GenBank/DDBJ whole genome shotgun (WGS) entry which is preliminary data.</text>
</comment>
<evidence type="ECO:0000313" key="3">
    <source>
        <dbReference type="Proteomes" id="UP000050349"/>
    </source>
</evidence>
<feature type="compositionally biased region" description="Polar residues" evidence="1">
    <location>
        <begin position="1"/>
        <end position="10"/>
    </location>
</feature>